<evidence type="ECO:0000313" key="2">
    <source>
        <dbReference type="Proteomes" id="UP001168380"/>
    </source>
</evidence>
<accession>A0ABT8TJ68</accession>
<name>A0ABT8TJ68_9GAMM</name>
<gene>
    <name evidence="1" type="ORF">QWI16_18320</name>
</gene>
<dbReference type="RefSeq" id="WP_302715438.1">
    <property type="nucleotide sequence ID" value="NZ_JAULRT010000062.1"/>
</dbReference>
<organism evidence="1 2">
    <name type="scientific">Gilvimarinus algae</name>
    <dbReference type="NCBI Taxonomy" id="3058037"/>
    <lineage>
        <taxon>Bacteria</taxon>
        <taxon>Pseudomonadati</taxon>
        <taxon>Pseudomonadota</taxon>
        <taxon>Gammaproteobacteria</taxon>
        <taxon>Cellvibrionales</taxon>
        <taxon>Cellvibrionaceae</taxon>
        <taxon>Gilvimarinus</taxon>
    </lineage>
</organism>
<proteinExistence type="predicted"/>
<dbReference type="Proteomes" id="UP001168380">
    <property type="component" value="Unassembled WGS sequence"/>
</dbReference>
<dbReference type="InterPro" id="IPR021559">
    <property type="entry name" value="DUF3019"/>
</dbReference>
<comment type="caution">
    <text evidence="1">The sequence shown here is derived from an EMBL/GenBank/DDBJ whole genome shotgun (WGS) entry which is preliminary data.</text>
</comment>
<sequence length="122" mass="13859">MGSASWGQGAVADEAADVELIVHPSLCILERGESLCRDQVEVSWRAGQRYTVCLYELGEPDPLHCWEQSRSGAHTSLLEAADDVHFQLIEMADQRVLASHAFEVVADAQRYRRRRRNPWSFF</sequence>
<keyword evidence="2" id="KW-1185">Reference proteome</keyword>
<dbReference type="Pfam" id="PF11456">
    <property type="entry name" value="DUF3019"/>
    <property type="match status" value="1"/>
</dbReference>
<reference evidence="1" key="1">
    <citation type="submission" date="2023-07" db="EMBL/GenBank/DDBJ databases">
        <title>Gilvimarinus algae sp. nov., isolated from the surface of Kelp.</title>
        <authorList>
            <person name="Sun Y.Y."/>
            <person name="Gong Y."/>
            <person name="Du Z.J."/>
        </authorList>
    </citation>
    <scope>NUCLEOTIDE SEQUENCE</scope>
    <source>
        <strain evidence="1">SDUM040014</strain>
    </source>
</reference>
<dbReference type="EMBL" id="JAULRT010000062">
    <property type="protein sequence ID" value="MDO3384140.1"/>
    <property type="molecule type" value="Genomic_DNA"/>
</dbReference>
<evidence type="ECO:0000313" key="1">
    <source>
        <dbReference type="EMBL" id="MDO3384140.1"/>
    </source>
</evidence>
<protein>
    <submittedName>
        <fullName evidence="1">DUF3019 domain-containing protein</fullName>
    </submittedName>
</protein>